<evidence type="ECO:0000256" key="2">
    <source>
        <dbReference type="SAM" id="SignalP"/>
    </source>
</evidence>
<dbReference type="EMBL" id="QFOI01000032">
    <property type="protein sequence ID" value="PZP51397.1"/>
    <property type="molecule type" value="Genomic_DNA"/>
</dbReference>
<gene>
    <name evidence="3" type="ORF">DI598_03305</name>
</gene>
<dbReference type="AlphaFoldDB" id="A0A2W5FCM6"/>
<organism evidence="3 4">
    <name type="scientific">Pseudopedobacter saltans</name>
    <dbReference type="NCBI Taxonomy" id="151895"/>
    <lineage>
        <taxon>Bacteria</taxon>
        <taxon>Pseudomonadati</taxon>
        <taxon>Bacteroidota</taxon>
        <taxon>Sphingobacteriia</taxon>
        <taxon>Sphingobacteriales</taxon>
        <taxon>Sphingobacteriaceae</taxon>
        <taxon>Pseudopedobacter</taxon>
    </lineage>
</organism>
<name>A0A2W5FCM6_9SPHI</name>
<feature type="region of interest" description="Disordered" evidence="1">
    <location>
        <begin position="132"/>
        <end position="206"/>
    </location>
</feature>
<keyword evidence="2" id="KW-0732">Signal</keyword>
<evidence type="ECO:0000313" key="4">
    <source>
        <dbReference type="Proteomes" id="UP000249645"/>
    </source>
</evidence>
<dbReference type="Proteomes" id="UP000249645">
    <property type="component" value="Unassembled WGS sequence"/>
</dbReference>
<feature type="chain" id="PRO_5015875958" description="LTXXQ motif family protein" evidence="2">
    <location>
        <begin position="23"/>
        <end position="206"/>
    </location>
</feature>
<reference evidence="3 4" key="1">
    <citation type="submission" date="2017-11" db="EMBL/GenBank/DDBJ databases">
        <title>Infants hospitalized years apart are colonized by the same room-sourced microbial strains.</title>
        <authorList>
            <person name="Brooks B."/>
            <person name="Olm M.R."/>
            <person name="Firek B.A."/>
            <person name="Baker R."/>
            <person name="Thomas B.C."/>
            <person name="Morowitz M.J."/>
            <person name="Banfield J.F."/>
        </authorList>
    </citation>
    <scope>NUCLEOTIDE SEQUENCE [LARGE SCALE GENOMIC DNA]</scope>
    <source>
        <strain evidence="3">S2_009_000_R2_76</strain>
    </source>
</reference>
<feature type="signal peptide" evidence="2">
    <location>
        <begin position="1"/>
        <end position="22"/>
    </location>
</feature>
<sequence length="206" mass="23354">MKKHFLLLTMFTISLFTLTASKAQQTGKDHQKHENVLNLTADQQAKLKAIKKTEKEQAKAIKADSSISAEDRKKKIKDLHSSFSQQQKAILTPEQQAKQDSLRATHKKFGKGGKKKGQTAFSNMKKLNLSDQQKASLKSLHQTQKDKIASIKTNTNLSDQEKKQQIASIHKDGRAEFQKLLTPEQKEQLQKSRPYRKRSTTQSNNG</sequence>
<accession>A0A2W5FCM6</accession>
<protein>
    <recommendedName>
        <fullName evidence="5">LTXXQ motif family protein</fullName>
    </recommendedName>
</protein>
<feature type="compositionally biased region" description="Basic and acidic residues" evidence="1">
    <location>
        <begin position="159"/>
        <end position="177"/>
    </location>
</feature>
<comment type="caution">
    <text evidence="3">The sequence shown here is derived from an EMBL/GenBank/DDBJ whole genome shotgun (WGS) entry which is preliminary data.</text>
</comment>
<evidence type="ECO:0000313" key="3">
    <source>
        <dbReference type="EMBL" id="PZP51397.1"/>
    </source>
</evidence>
<proteinExistence type="predicted"/>
<evidence type="ECO:0000256" key="1">
    <source>
        <dbReference type="SAM" id="MobiDB-lite"/>
    </source>
</evidence>
<feature type="compositionally biased region" description="Basic residues" evidence="1">
    <location>
        <begin position="104"/>
        <end position="117"/>
    </location>
</feature>
<feature type="region of interest" description="Disordered" evidence="1">
    <location>
        <begin position="92"/>
        <end position="120"/>
    </location>
</feature>
<feature type="compositionally biased region" description="Polar residues" evidence="1">
    <location>
        <begin position="132"/>
        <end position="142"/>
    </location>
</feature>
<evidence type="ECO:0008006" key="5">
    <source>
        <dbReference type="Google" id="ProtNLM"/>
    </source>
</evidence>